<evidence type="ECO:0000313" key="4">
    <source>
        <dbReference type="Proteomes" id="UP000269396"/>
    </source>
</evidence>
<evidence type="ECO:0000256" key="2">
    <source>
        <dbReference type="SAM" id="MobiDB-lite"/>
    </source>
</evidence>
<name>A0A183PYE1_9TREM</name>
<organism evidence="3 4">
    <name type="scientific">Schistosoma mattheei</name>
    <dbReference type="NCBI Taxonomy" id="31246"/>
    <lineage>
        <taxon>Eukaryota</taxon>
        <taxon>Metazoa</taxon>
        <taxon>Spiralia</taxon>
        <taxon>Lophotrochozoa</taxon>
        <taxon>Platyhelminthes</taxon>
        <taxon>Trematoda</taxon>
        <taxon>Digenea</taxon>
        <taxon>Strigeidida</taxon>
        <taxon>Schistosomatoidea</taxon>
        <taxon>Schistosomatidae</taxon>
        <taxon>Schistosoma</taxon>
    </lineage>
</organism>
<dbReference type="AlphaFoldDB" id="A0A183PYE1"/>
<dbReference type="STRING" id="31246.A0A183PYE1"/>
<gene>
    <name evidence="3" type="ORF">SMTD_LOCUS19377</name>
</gene>
<evidence type="ECO:0000313" key="3">
    <source>
        <dbReference type="EMBL" id="VDP79659.1"/>
    </source>
</evidence>
<evidence type="ECO:0000256" key="1">
    <source>
        <dbReference type="SAM" id="Coils"/>
    </source>
</evidence>
<feature type="region of interest" description="Disordered" evidence="2">
    <location>
        <begin position="1"/>
        <end position="25"/>
    </location>
</feature>
<reference evidence="3 4" key="1">
    <citation type="submission" date="2018-11" db="EMBL/GenBank/DDBJ databases">
        <authorList>
            <consortium name="Pathogen Informatics"/>
        </authorList>
    </citation>
    <scope>NUCLEOTIDE SEQUENCE [LARGE SCALE GENOMIC DNA]</scope>
    <source>
        <strain>Denwood</strain>
        <strain evidence="4">Zambia</strain>
    </source>
</reference>
<keyword evidence="4" id="KW-1185">Reference proteome</keyword>
<proteinExistence type="predicted"/>
<dbReference type="EMBL" id="UZAL01042192">
    <property type="protein sequence ID" value="VDP79659.1"/>
    <property type="molecule type" value="Genomic_DNA"/>
</dbReference>
<protein>
    <submittedName>
        <fullName evidence="3">Uncharacterized protein</fullName>
    </submittedName>
</protein>
<dbReference type="Proteomes" id="UP000269396">
    <property type="component" value="Unassembled WGS sequence"/>
</dbReference>
<feature type="compositionally biased region" description="Low complexity" evidence="2">
    <location>
        <begin position="12"/>
        <end position="24"/>
    </location>
</feature>
<sequence length="285" mass="33264">MVIEHTQLPSVNSDNSSNRYDSNYGTTDGNAEYNAIKDLKWANKKESRLYARQDDRIQSNYFASRRADQILRNAADIVGGEQAGNKEVNEKISRRKTYAEERKRRLVEANANLEDDGIMINIYETIQDELYYKNKALQSQKQKVYALQMEIKDVQSEFEQDRSDYLETIRRQEQQINLLNMILEKVQPCIRRDSNYYNIDKIKRTAMRNNWRSKQDHVSLVRCETVPNNCSGSTLSLRVGSFSISLLLQENIPVFKDEPRTECSFIWYYINYLAPNTGEIPNGVN</sequence>
<feature type="coiled-coil region" evidence="1">
    <location>
        <begin position="96"/>
        <end position="157"/>
    </location>
</feature>
<keyword evidence="1" id="KW-0175">Coiled coil</keyword>
<accession>A0A183PYE1</accession>